<dbReference type="SUPFAM" id="SSF48371">
    <property type="entry name" value="ARM repeat"/>
    <property type="match status" value="1"/>
</dbReference>
<dbReference type="EMBL" id="HBFR01021957">
    <property type="protein sequence ID" value="CAD8888596.1"/>
    <property type="molecule type" value="Transcribed_RNA"/>
</dbReference>
<feature type="compositionally biased region" description="Basic residues" evidence="3">
    <location>
        <begin position="415"/>
        <end position="426"/>
    </location>
</feature>
<reference evidence="5" key="1">
    <citation type="submission" date="2021-01" db="EMBL/GenBank/DDBJ databases">
        <authorList>
            <person name="Corre E."/>
            <person name="Pelletier E."/>
            <person name="Niang G."/>
            <person name="Scheremetjew M."/>
            <person name="Finn R."/>
            <person name="Kale V."/>
            <person name="Holt S."/>
            <person name="Cochrane G."/>
            <person name="Meng A."/>
            <person name="Brown T."/>
            <person name="Cohen L."/>
        </authorList>
    </citation>
    <scope>NUCLEOTIDE SEQUENCE</scope>
    <source>
        <strain evidence="5">308</strain>
    </source>
</reference>
<keyword evidence="1" id="KW-0677">Repeat</keyword>
<evidence type="ECO:0000256" key="2">
    <source>
        <dbReference type="ARBA" id="ARBA00022942"/>
    </source>
</evidence>
<feature type="compositionally biased region" description="Gly residues" evidence="3">
    <location>
        <begin position="379"/>
        <end position="389"/>
    </location>
</feature>
<dbReference type="GO" id="GO:0008540">
    <property type="term" value="C:proteasome regulatory particle, base subcomplex"/>
    <property type="evidence" value="ECO:0007669"/>
    <property type="project" value="TreeGrafter"/>
</dbReference>
<evidence type="ECO:0000256" key="1">
    <source>
        <dbReference type="ARBA" id="ARBA00022737"/>
    </source>
</evidence>
<dbReference type="GO" id="GO:0005634">
    <property type="term" value="C:nucleus"/>
    <property type="evidence" value="ECO:0007669"/>
    <property type="project" value="TreeGrafter"/>
</dbReference>
<feature type="compositionally biased region" description="Gly residues" evidence="3">
    <location>
        <begin position="362"/>
        <end position="371"/>
    </location>
</feature>
<accession>A0A7S1FUU4</accession>
<proteinExistence type="predicted"/>
<dbReference type="AlphaFoldDB" id="A0A7S1FUU4"/>
<evidence type="ECO:0000259" key="4">
    <source>
        <dbReference type="Pfam" id="PF18004"/>
    </source>
</evidence>
<dbReference type="InterPro" id="IPR011989">
    <property type="entry name" value="ARM-like"/>
</dbReference>
<gene>
    <name evidence="5" type="ORF">CHYS00102_LOCUS15796</name>
</gene>
<feature type="region of interest" description="Disordered" evidence="3">
    <location>
        <begin position="252"/>
        <end position="426"/>
    </location>
</feature>
<dbReference type="InterPro" id="IPR016024">
    <property type="entry name" value="ARM-type_fold"/>
</dbReference>
<dbReference type="Pfam" id="PF18004">
    <property type="entry name" value="RPN2_C"/>
    <property type="match status" value="1"/>
</dbReference>
<dbReference type="GO" id="GO:0034515">
    <property type="term" value="C:proteasome storage granule"/>
    <property type="evidence" value="ECO:0007669"/>
    <property type="project" value="TreeGrafter"/>
</dbReference>
<sequence length="426" mass="45532">MYGLGLAYCGTGSEVAVRQLLHAAVSDVNDDVRMAAVISLALVLYRTPRRVPQLVKLLLESFHPHVRYASCIAVGIALAATGDAEALNMLEPMLTDMSDFVRQGGIIATALVLMQQSEANKKTKWFREKLVSIISDKHQSTLTKMGAVMATGILDAGGRNMSISLGSSTTGFTRMTTAVGLVLWLQQWHWYPMMHMFSLALTPTVTIGLNKDFNVPKCFGITCNAKPSLYAYPKKLEEKKEEKKKRIETVALSTTAKSKAREARKKSQRWGILHGNRRRAHSLPGGPGTGRRGRRDCGGRRGRGGGQEVPPQRPGARLPPSRQSLSDHGSPVGRLCLRPESAVSSGEAGGTAPGDCDADGYHAGGGGGRGYHGAAQSGRRGGAGGGGAGALRVGSSRGDNGRREYGLGLGGRRGRDQRRRGAFFGR</sequence>
<dbReference type="PANTHER" id="PTHR10943">
    <property type="entry name" value="26S PROTEASOME NON-ATPASE REGULATORY SUBUNIT"/>
    <property type="match status" value="1"/>
</dbReference>
<dbReference type="GO" id="GO:0043161">
    <property type="term" value="P:proteasome-mediated ubiquitin-dependent protein catabolic process"/>
    <property type="evidence" value="ECO:0007669"/>
    <property type="project" value="TreeGrafter"/>
</dbReference>
<dbReference type="Pfam" id="PF13646">
    <property type="entry name" value="HEAT_2"/>
    <property type="match status" value="1"/>
</dbReference>
<evidence type="ECO:0000313" key="5">
    <source>
        <dbReference type="EMBL" id="CAD8888596.1"/>
    </source>
</evidence>
<keyword evidence="2" id="KW-0647">Proteasome</keyword>
<evidence type="ECO:0000256" key="3">
    <source>
        <dbReference type="SAM" id="MobiDB-lite"/>
    </source>
</evidence>
<organism evidence="5">
    <name type="scientific">Corethron hystrix</name>
    <dbReference type="NCBI Taxonomy" id="216773"/>
    <lineage>
        <taxon>Eukaryota</taxon>
        <taxon>Sar</taxon>
        <taxon>Stramenopiles</taxon>
        <taxon>Ochrophyta</taxon>
        <taxon>Bacillariophyta</taxon>
        <taxon>Coscinodiscophyceae</taxon>
        <taxon>Corethrophycidae</taxon>
        <taxon>Corethrales</taxon>
        <taxon>Corethraceae</taxon>
        <taxon>Corethron</taxon>
    </lineage>
</organism>
<dbReference type="InterPro" id="IPR040623">
    <property type="entry name" value="RPN2_C"/>
</dbReference>
<dbReference type="Gene3D" id="1.25.10.10">
    <property type="entry name" value="Leucine-rich Repeat Variant"/>
    <property type="match status" value="1"/>
</dbReference>
<dbReference type="PANTHER" id="PTHR10943:SF2">
    <property type="entry name" value="26S PROTEASOME NON-ATPASE REGULATORY SUBUNIT 1"/>
    <property type="match status" value="1"/>
</dbReference>
<name>A0A7S1FUU4_9STRA</name>
<protein>
    <recommendedName>
        <fullName evidence="4">26S proteasome regulatory subunit RPN2 C-terminal domain-containing protein</fullName>
    </recommendedName>
</protein>
<feature type="domain" description="26S proteasome regulatory subunit RPN2 C-terminal" evidence="4">
    <location>
        <begin position="204"/>
        <end position="269"/>
    </location>
</feature>